<evidence type="ECO:0000313" key="6">
    <source>
        <dbReference type="EMBL" id="HIT39858.1"/>
    </source>
</evidence>
<sequence>MEPREKYSPEFKEIVDRIPDNYSSVIVGSLSLFIALLIVFSIIIKVPDRVTAEVRVTSTQPPIVLKAQTQGKIRLLKKNLPCDCKAEEYIAVLENSADTEHVKLIKDNLYGIDVLADTFPSIPLWDSTLYLGNIEAAYFQFRQQRQYYDNLIHDSKYDYEIELYDRKLHNDSVNLRQLEYVLSNNLKQHEIRQKQFRTDSVLFRKGAILEAEYNQTYLDYLNSERQIASVRSEIFAKSQSLLDTQIHKESTIQEYEQLLDESKLTLLEAYHNLLTEIKNWENAYVFKTPEAGTVEFVNLISDASFVSAGEPVFDVIFNDNKYFGVALLPSAGGGSVKKGQKVNIKMDLYPYQEFGQLEGVVSNISLSSIDKNYLIYIDLPNGLTSSSGQEFIFAETMYGQAEVITENKRLISRIFNQIYKLLHPAKPAIVRDEQPDEERQTIQF</sequence>
<dbReference type="Proteomes" id="UP000886722">
    <property type="component" value="Unassembled WGS sequence"/>
</dbReference>
<comment type="caution">
    <text evidence="6">The sequence shown here is derived from an EMBL/GenBank/DDBJ whole genome shotgun (WGS) entry which is preliminary data.</text>
</comment>
<dbReference type="PANTHER" id="PTHR30386">
    <property type="entry name" value="MEMBRANE FUSION SUBUNIT OF EMRAB-TOLC MULTIDRUG EFFLUX PUMP"/>
    <property type="match status" value="1"/>
</dbReference>
<evidence type="ECO:0000256" key="3">
    <source>
        <dbReference type="ARBA" id="ARBA00022989"/>
    </source>
</evidence>
<name>A0A9D1GF53_9BACT</name>
<evidence type="ECO:0000256" key="2">
    <source>
        <dbReference type="ARBA" id="ARBA00022692"/>
    </source>
</evidence>
<keyword evidence="2 5" id="KW-0812">Transmembrane</keyword>
<keyword evidence="4 5" id="KW-0472">Membrane</keyword>
<evidence type="ECO:0000256" key="5">
    <source>
        <dbReference type="SAM" id="Phobius"/>
    </source>
</evidence>
<dbReference type="EMBL" id="DVKT01000057">
    <property type="protein sequence ID" value="HIT39858.1"/>
    <property type="molecule type" value="Genomic_DNA"/>
</dbReference>
<evidence type="ECO:0000256" key="4">
    <source>
        <dbReference type="ARBA" id="ARBA00023136"/>
    </source>
</evidence>
<accession>A0A9D1GF53</accession>
<comment type="subcellular location">
    <subcellularLocation>
        <location evidence="1">Membrane</location>
        <topology evidence="1">Single-pass membrane protein</topology>
    </subcellularLocation>
</comment>
<dbReference type="AlphaFoldDB" id="A0A9D1GF53"/>
<protein>
    <submittedName>
        <fullName evidence="6">HlyD family efflux transporter periplasmic adaptor subunit</fullName>
    </submittedName>
</protein>
<organism evidence="6 7">
    <name type="scientific">Candidatus Caccoplasma intestinavium</name>
    <dbReference type="NCBI Taxonomy" id="2840716"/>
    <lineage>
        <taxon>Bacteria</taxon>
        <taxon>Pseudomonadati</taxon>
        <taxon>Bacteroidota</taxon>
        <taxon>Bacteroidia</taxon>
        <taxon>Bacteroidales</taxon>
        <taxon>Bacteroidaceae</taxon>
        <taxon>Bacteroidaceae incertae sedis</taxon>
        <taxon>Candidatus Caccoplasma</taxon>
    </lineage>
</organism>
<evidence type="ECO:0000256" key="1">
    <source>
        <dbReference type="ARBA" id="ARBA00004167"/>
    </source>
</evidence>
<reference evidence="6" key="2">
    <citation type="journal article" date="2021" name="PeerJ">
        <title>Extensive microbial diversity within the chicken gut microbiome revealed by metagenomics and culture.</title>
        <authorList>
            <person name="Gilroy R."/>
            <person name="Ravi A."/>
            <person name="Getino M."/>
            <person name="Pursley I."/>
            <person name="Horton D.L."/>
            <person name="Alikhan N.F."/>
            <person name="Baker D."/>
            <person name="Gharbi K."/>
            <person name="Hall N."/>
            <person name="Watson M."/>
            <person name="Adriaenssens E.M."/>
            <person name="Foster-Nyarko E."/>
            <person name="Jarju S."/>
            <person name="Secka A."/>
            <person name="Antonio M."/>
            <person name="Oren A."/>
            <person name="Chaudhuri R.R."/>
            <person name="La Ragione R."/>
            <person name="Hildebrand F."/>
            <person name="Pallen M.J."/>
        </authorList>
    </citation>
    <scope>NUCLEOTIDE SEQUENCE</scope>
    <source>
        <strain evidence="6">21143</strain>
    </source>
</reference>
<reference evidence="6" key="1">
    <citation type="submission" date="2020-10" db="EMBL/GenBank/DDBJ databases">
        <authorList>
            <person name="Gilroy R."/>
        </authorList>
    </citation>
    <scope>NUCLEOTIDE SEQUENCE</scope>
    <source>
        <strain evidence="6">21143</strain>
    </source>
</reference>
<evidence type="ECO:0000313" key="7">
    <source>
        <dbReference type="Proteomes" id="UP000886722"/>
    </source>
</evidence>
<gene>
    <name evidence="6" type="ORF">IAD06_07470</name>
</gene>
<keyword evidence="3 5" id="KW-1133">Transmembrane helix</keyword>
<feature type="transmembrane region" description="Helical" evidence="5">
    <location>
        <begin position="21"/>
        <end position="44"/>
    </location>
</feature>
<proteinExistence type="predicted"/>
<dbReference type="InterPro" id="IPR050739">
    <property type="entry name" value="MFP"/>
</dbReference>
<dbReference type="GO" id="GO:0016020">
    <property type="term" value="C:membrane"/>
    <property type="evidence" value="ECO:0007669"/>
    <property type="project" value="UniProtKB-SubCell"/>
</dbReference>
<dbReference type="PANTHER" id="PTHR30386:SF26">
    <property type="entry name" value="TRANSPORT PROTEIN COMB"/>
    <property type="match status" value="1"/>
</dbReference>